<dbReference type="InterPro" id="IPR008979">
    <property type="entry name" value="Galactose-bd-like_sf"/>
</dbReference>
<evidence type="ECO:0000259" key="8">
    <source>
        <dbReference type="SMART" id="SM00607"/>
    </source>
</evidence>
<sequence>MHDGDKKAVEIQEGKVTIRPSGNNQSWVVNADLDDRCTAEVDFNVPGKPSPPPVPLEMKLWQLSENILRVFGSHLDACTTGDSLERLGGNTVHAEQLATRLAPNLALGQKVDLSSTAQFVSDDGTETWTGDGFRATDGDFGTAFFFGLGCAETQVEPNPWLRVDLGREVPVAVVRILTRSDSVDTGLGPLDIRLGNEILTWRENLVCAEAVMLDRLQQPNIFNCLASGRYLWLVLRVSGTMVAPLSVCEVEVTPKGPSGNRHILQTAGGMWPLQLQGVALDPHDRIRIVADTVLCGLEGSATMHDAVLALTAPMGQRAHGDFRSETWENIQVNRMGIYKVCWCGGDGDCSADEHFSMHVATLIINGIMLTVVGDGRVPNRTIDMVETRQHLENLRQQQASTVQHIITGGFPNPCTTFYSQCLTLALVFLGFASPWLRGVRRQSASELCVFSA</sequence>
<organism evidence="9 10">
    <name type="scientific">Symbiodinium necroappetens</name>
    <dbReference type="NCBI Taxonomy" id="1628268"/>
    <lineage>
        <taxon>Eukaryota</taxon>
        <taxon>Sar</taxon>
        <taxon>Alveolata</taxon>
        <taxon>Dinophyceae</taxon>
        <taxon>Suessiales</taxon>
        <taxon>Symbiodiniaceae</taxon>
        <taxon>Symbiodinium</taxon>
    </lineage>
</organism>
<evidence type="ECO:0000256" key="7">
    <source>
        <dbReference type="ARBA" id="ARBA00023157"/>
    </source>
</evidence>
<accession>A0A812QGZ9</accession>
<name>A0A812QGZ9_9DINO</name>
<dbReference type="PANTHER" id="PTHR45713">
    <property type="entry name" value="FTP DOMAIN-CONTAINING PROTEIN"/>
    <property type="match status" value="1"/>
</dbReference>
<dbReference type="OrthoDB" id="547680at2759"/>
<dbReference type="SUPFAM" id="SSF49785">
    <property type="entry name" value="Galactose-binding domain-like"/>
    <property type="match status" value="1"/>
</dbReference>
<dbReference type="EMBL" id="CAJNJA010016670">
    <property type="protein sequence ID" value="CAE7385549.1"/>
    <property type="molecule type" value="Genomic_DNA"/>
</dbReference>
<evidence type="ECO:0000256" key="1">
    <source>
        <dbReference type="ARBA" id="ARBA00002219"/>
    </source>
</evidence>
<keyword evidence="4" id="KW-0479">Metal-binding</keyword>
<comment type="subunit">
    <text evidence="3">Homotrimer.</text>
</comment>
<keyword evidence="7" id="KW-1015">Disulfide bond</keyword>
<comment type="similarity">
    <text evidence="2">Belongs to the fucolectin family.</text>
</comment>
<dbReference type="PANTHER" id="PTHR45713:SF6">
    <property type="entry name" value="F5_8 TYPE C DOMAIN-CONTAINING PROTEIN"/>
    <property type="match status" value="1"/>
</dbReference>
<dbReference type="InterPro" id="IPR051941">
    <property type="entry name" value="BG_Antigen-Binding_Lectin"/>
</dbReference>
<proteinExistence type="inferred from homology"/>
<evidence type="ECO:0000256" key="4">
    <source>
        <dbReference type="ARBA" id="ARBA00022723"/>
    </source>
</evidence>
<evidence type="ECO:0000313" key="9">
    <source>
        <dbReference type="EMBL" id="CAE7385549.1"/>
    </source>
</evidence>
<keyword evidence="5" id="KW-0430">Lectin</keyword>
<dbReference type="SMART" id="SM00607">
    <property type="entry name" value="FTP"/>
    <property type="match status" value="1"/>
</dbReference>
<dbReference type="GO" id="GO:0001868">
    <property type="term" value="P:regulation of complement activation, lectin pathway"/>
    <property type="evidence" value="ECO:0007669"/>
    <property type="project" value="UniProtKB-ARBA"/>
</dbReference>
<dbReference type="GO" id="GO:0046872">
    <property type="term" value="F:metal ion binding"/>
    <property type="evidence" value="ECO:0007669"/>
    <property type="project" value="UniProtKB-KW"/>
</dbReference>
<dbReference type="GO" id="GO:0010185">
    <property type="term" value="P:regulation of cellular defense response"/>
    <property type="evidence" value="ECO:0007669"/>
    <property type="project" value="UniProtKB-ARBA"/>
</dbReference>
<keyword evidence="10" id="KW-1185">Reference proteome</keyword>
<feature type="domain" description="Fucolectin tachylectin-4 pentraxin-1" evidence="8">
    <location>
        <begin position="102"/>
        <end position="259"/>
    </location>
</feature>
<protein>
    <recommendedName>
        <fullName evidence="8">Fucolectin tachylectin-4 pentraxin-1 domain-containing protein</fullName>
    </recommendedName>
</protein>
<dbReference type="InterPro" id="IPR006585">
    <property type="entry name" value="FTP1"/>
</dbReference>
<evidence type="ECO:0000256" key="2">
    <source>
        <dbReference type="ARBA" id="ARBA00010147"/>
    </source>
</evidence>
<keyword evidence="6" id="KW-0106">Calcium</keyword>
<dbReference type="Gene3D" id="2.60.120.260">
    <property type="entry name" value="Galactose-binding domain-like"/>
    <property type="match status" value="1"/>
</dbReference>
<evidence type="ECO:0000256" key="3">
    <source>
        <dbReference type="ARBA" id="ARBA00011233"/>
    </source>
</evidence>
<dbReference type="AlphaFoldDB" id="A0A812QGZ9"/>
<evidence type="ECO:0000256" key="6">
    <source>
        <dbReference type="ARBA" id="ARBA00022837"/>
    </source>
</evidence>
<comment type="caution">
    <text evidence="9">The sequence shown here is derived from an EMBL/GenBank/DDBJ whole genome shotgun (WGS) entry which is preliminary data.</text>
</comment>
<dbReference type="Proteomes" id="UP000601435">
    <property type="component" value="Unassembled WGS sequence"/>
</dbReference>
<dbReference type="GO" id="GO:0042806">
    <property type="term" value="F:fucose binding"/>
    <property type="evidence" value="ECO:0007669"/>
    <property type="project" value="UniProtKB-ARBA"/>
</dbReference>
<reference evidence="9" key="1">
    <citation type="submission" date="2021-02" db="EMBL/GenBank/DDBJ databases">
        <authorList>
            <person name="Dougan E. K."/>
            <person name="Rhodes N."/>
            <person name="Thang M."/>
            <person name="Chan C."/>
        </authorList>
    </citation>
    <scope>NUCLEOTIDE SEQUENCE</scope>
</reference>
<gene>
    <name evidence="9" type="ORF">SNEC2469_LOCUS10445</name>
</gene>
<comment type="function">
    <text evidence="1">Acts as a defensive agent. Recognizes blood group fucosylated oligosaccharides including A, B, H and Lewis B-type antigens. Does not recognize Lewis A antigen and has low affinity for monovalent haptens.</text>
</comment>
<evidence type="ECO:0000313" key="10">
    <source>
        <dbReference type="Proteomes" id="UP000601435"/>
    </source>
</evidence>
<evidence type="ECO:0000256" key="5">
    <source>
        <dbReference type="ARBA" id="ARBA00022734"/>
    </source>
</evidence>